<reference evidence="10 11" key="1">
    <citation type="journal article" date="2019" name="Nat. Ecol. Evol.">
        <title>Megaphylogeny resolves global patterns of mushroom evolution.</title>
        <authorList>
            <person name="Varga T."/>
            <person name="Krizsan K."/>
            <person name="Foldi C."/>
            <person name="Dima B."/>
            <person name="Sanchez-Garcia M."/>
            <person name="Sanchez-Ramirez S."/>
            <person name="Szollosi G.J."/>
            <person name="Szarkandi J.G."/>
            <person name="Papp V."/>
            <person name="Albert L."/>
            <person name="Andreopoulos W."/>
            <person name="Angelini C."/>
            <person name="Antonin V."/>
            <person name="Barry K.W."/>
            <person name="Bougher N.L."/>
            <person name="Buchanan P."/>
            <person name="Buyck B."/>
            <person name="Bense V."/>
            <person name="Catcheside P."/>
            <person name="Chovatia M."/>
            <person name="Cooper J."/>
            <person name="Damon W."/>
            <person name="Desjardin D."/>
            <person name="Finy P."/>
            <person name="Geml J."/>
            <person name="Haridas S."/>
            <person name="Hughes K."/>
            <person name="Justo A."/>
            <person name="Karasinski D."/>
            <person name="Kautmanova I."/>
            <person name="Kiss B."/>
            <person name="Kocsube S."/>
            <person name="Kotiranta H."/>
            <person name="LaButti K.M."/>
            <person name="Lechner B.E."/>
            <person name="Liimatainen K."/>
            <person name="Lipzen A."/>
            <person name="Lukacs Z."/>
            <person name="Mihaltcheva S."/>
            <person name="Morgado L.N."/>
            <person name="Niskanen T."/>
            <person name="Noordeloos M.E."/>
            <person name="Ohm R.A."/>
            <person name="Ortiz-Santana B."/>
            <person name="Ovrebo C."/>
            <person name="Racz N."/>
            <person name="Riley R."/>
            <person name="Savchenko A."/>
            <person name="Shiryaev A."/>
            <person name="Soop K."/>
            <person name="Spirin V."/>
            <person name="Szebenyi C."/>
            <person name="Tomsovsky M."/>
            <person name="Tulloss R.E."/>
            <person name="Uehling J."/>
            <person name="Grigoriev I.V."/>
            <person name="Vagvolgyi C."/>
            <person name="Papp T."/>
            <person name="Martin F.M."/>
            <person name="Miettinen O."/>
            <person name="Hibbett D.S."/>
            <person name="Nagy L.G."/>
        </authorList>
    </citation>
    <scope>NUCLEOTIDE SEQUENCE [LARGE SCALE GENOMIC DNA]</scope>
    <source>
        <strain evidence="10 11">FP101781</strain>
    </source>
</reference>
<feature type="transmembrane region" description="Helical" evidence="9">
    <location>
        <begin position="420"/>
        <end position="439"/>
    </location>
</feature>
<feature type="transmembrane region" description="Helical" evidence="9">
    <location>
        <begin position="277"/>
        <end position="296"/>
    </location>
</feature>
<keyword evidence="7 9" id="KW-1133">Transmembrane helix</keyword>
<evidence type="ECO:0000256" key="9">
    <source>
        <dbReference type="SAM" id="Phobius"/>
    </source>
</evidence>
<keyword evidence="3" id="KW-0813">Transport</keyword>
<evidence type="ECO:0000256" key="1">
    <source>
        <dbReference type="ARBA" id="ARBA00004141"/>
    </source>
</evidence>
<evidence type="ECO:0000256" key="8">
    <source>
        <dbReference type="ARBA" id="ARBA00023136"/>
    </source>
</evidence>
<feature type="transmembrane region" description="Helical" evidence="9">
    <location>
        <begin position="166"/>
        <end position="185"/>
    </location>
</feature>
<keyword evidence="4 9" id="KW-0812">Transmembrane</keyword>
<dbReference type="EMBL" id="QPFP01000496">
    <property type="protein sequence ID" value="TEB09639.1"/>
    <property type="molecule type" value="Genomic_DNA"/>
</dbReference>
<name>A0A4Y7RLM5_COPMI</name>
<protein>
    <submittedName>
        <fullName evidence="10">Peptide transporter MTD1</fullName>
    </submittedName>
</protein>
<comment type="similarity">
    <text evidence="2">Belongs to the oligopeptide OPT transporter family.</text>
</comment>
<organism evidence="10 11">
    <name type="scientific">Coprinellus micaceus</name>
    <name type="common">Glistening ink-cap mushroom</name>
    <name type="synonym">Coprinus micaceus</name>
    <dbReference type="NCBI Taxonomy" id="71717"/>
    <lineage>
        <taxon>Eukaryota</taxon>
        <taxon>Fungi</taxon>
        <taxon>Dikarya</taxon>
        <taxon>Basidiomycota</taxon>
        <taxon>Agaricomycotina</taxon>
        <taxon>Agaricomycetes</taxon>
        <taxon>Agaricomycetidae</taxon>
        <taxon>Agaricales</taxon>
        <taxon>Agaricineae</taxon>
        <taxon>Psathyrellaceae</taxon>
        <taxon>Coprinellus</taxon>
    </lineage>
</organism>
<comment type="subcellular location">
    <subcellularLocation>
        <location evidence="1">Membrane</location>
        <topology evidence="1">Multi-pass membrane protein</topology>
    </subcellularLocation>
</comment>
<evidence type="ECO:0000256" key="3">
    <source>
        <dbReference type="ARBA" id="ARBA00022448"/>
    </source>
</evidence>
<dbReference type="Pfam" id="PF03169">
    <property type="entry name" value="OPT"/>
    <property type="match status" value="1"/>
</dbReference>
<accession>A0A4Y7RLM5</accession>
<evidence type="ECO:0000313" key="10">
    <source>
        <dbReference type="EMBL" id="TEB09639.1"/>
    </source>
</evidence>
<evidence type="ECO:0000256" key="4">
    <source>
        <dbReference type="ARBA" id="ARBA00022692"/>
    </source>
</evidence>
<proteinExistence type="inferred from homology"/>
<feature type="transmembrane region" description="Helical" evidence="9">
    <location>
        <begin position="521"/>
        <end position="542"/>
    </location>
</feature>
<feature type="transmembrane region" description="Helical" evidence="9">
    <location>
        <begin position="548"/>
        <end position="571"/>
    </location>
</feature>
<gene>
    <name evidence="10" type="ORF">FA13DRAFT_1806548</name>
</gene>
<evidence type="ECO:0000313" key="11">
    <source>
        <dbReference type="Proteomes" id="UP000298030"/>
    </source>
</evidence>
<feature type="transmembrane region" description="Helical" evidence="9">
    <location>
        <begin position="245"/>
        <end position="265"/>
    </location>
</feature>
<evidence type="ECO:0000256" key="5">
    <source>
        <dbReference type="ARBA" id="ARBA00022856"/>
    </source>
</evidence>
<feature type="transmembrane region" description="Helical" evidence="9">
    <location>
        <begin position="731"/>
        <end position="757"/>
    </location>
</feature>
<dbReference type="NCBIfam" id="TIGR00728">
    <property type="entry name" value="OPT_sfam"/>
    <property type="match status" value="1"/>
</dbReference>
<dbReference type="PANTHER" id="PTHR22601">
    <property type="entry name" value="ISP4 LIKE PROTEIN"/>
    <property type="match status" value="1"/>
</dbReference>
<dbReference type="GO" id="GO:0015031">
    <property type="term" value="P:protein transport"/>
    <property type="evidence" value="ECO:0007669"/>
    <property type="project" value="UniProtKB-KW"/>
</dbReference>
<evidence type="ECO:0000256" key="7">
    <source>
        <dbReference type="ARBA" id="ARBA00022989"/>
    </source>
</evidence>
<dbReference type="GO" id="GO:0035673">
    <property type="term" value="F:oligopeptide transmembrane transporter activity"/>
    <property type="evidence" value="ECO:0007669"/>
    <property type="project" value="InterPro"/>
</dbReference>
<evidence type="ECO:0000256" key="2">
    <source>
        <dbReference type="ARBA" id="ARBA00008807"/>
    </source>
</evidence>
<comment type="caution">
    <text evidence="10">The sequence shown here is derived from an EMBL/GenBank/DDBJ whole genome shotgun (WGS) entry which is preliminary data.</text>
</comment>
<feature type="transmembrane region" description="Helical" evidence="9">
    <location>
        <begin position="336"/>
        <end position="353"/>
    </location>
</feature>
<dbReference type="Proteomes" id="UP000298030">
    <property type="component" value="Unassembled WGS sequence"/>
</dbReference>
<keyword evidence="6" id="KW-0653">Protein transport</keyword>
<keyword evidence="5" id="KW-0571">Peptide transport</keyword>
<dbReference type="GO" id="GO:0016020">
    <property type="term" value="C:membrane"/>
    <property type="evidence" value="ECO:0007669"/>
    <property type="project" value="UniProtKB-SubCell"/>
</dbReference>
<dbReference type="AlphaFoldDB" id="A0A4Y7RLM5"/>
<feature type="transmembrane region" description="Helical" evidence="9">
    <location>
        <begin position="630"/>
        <end position="649"/>
    </location>
</feature>
<dbReference type="OrthoDB" id="9986677at2759"/>
<sequence length="758" mass="84802">MRTFTYLKREALELITLWDLIGGRLWKKHTLLSQALDYLQRTIPGYKTVPLSVLQSCCFLRAPLSLLRLPPSQRLAPSGHDGFYRGAEPRPIDEKVETKASYSDEKLDDGKVDVAESIKGDVYDDGREIDLDETGKERPIETDVDVATRLISLEDDPTLPCFTFRMWFLGIGLSCFGAVLGQIFYFRPQTVFVSQLFIQIIAYILGRILEEIIPGPGNESDRLKTSNTRFWRFLNPGPFNIKEHVAITIFASTAADSALAINIFAADDLFYGIQPNAAIGIFTLIGMLQLMGYGIGGLMRSFLVYPTYIVFPNLLPTVQLFDALHRGKGIFTQKKRVRFFWSLFVIIFVWEWFPEYIAPTLTGISIFCLANRNSPWFTRIFGGAAGNEGLGAFALCLDWNYVGSGGGSMGALFTPLSTQLSLYTGTAFCMITFCVVYYYNTLILDENFRLDPAKLAEQGLPWFASSQVIAKIGHSLAIGATITHVFIWYGKDIIDVIRKYRRGETYDPHLAKMKVYPEVPVWWYLAMFAACFAMAMSTIYAAKSGLPWWGLIVALMLSTIFLPFVITVYAITGFSPNVQSLVQMLGAAFIPGNPQANMYFTLYGYNTLDQARGLIRDLKMGQYTKLPPRVTFTVQSLGAVIGGLLNYIIMKTVISSQREILLQVQGTNIWSGQQVQSFNSNAISWGALGKHLYAPGGRYTIVPFSILIGLAVPIPFWLIHKRWPKAKADKVVTPVLCWTLGYLSVGINSSVFTTFMLA</sequence>
<feature type="non-terminal residue" evidence="10">
    <location>
        <position position="758"/>
    </location>
</feature>
<dbReference type="InterPro" id="IPR004813">
    <property type="entry name" value="OPT"/>
</dbReference>
<evidence type="ECO:0000256" key="6">
    <source>
        <dbReference type="ARBA" id="ARBA00022927"/>
    </source>
</evidence>
<keyword evidence="8 9" id="KW-0472">Membrane</keyword>
<keyword evidence="11" id="KW-1185">Reference proteome</keyword>
<dbReference type="InterPro" id="IPR004648">
    <property type="entry name" value="Oligpept_transpt"/>
</dbReference>
<feature type="transmembrane region" description="Helical" evidence="9">
    <location>
        <begin position="699"/>
        <end position="719"/>
    </location>
</feature>
<feature type="transmembrane region" description="Helical" evidence="9">
    <location>
        <begin position="302"/>
        <end position="324"/>
    </location>
</feature>